<protein>
    <submittedName>
        <fullName evidence="1">Uncharacterized protein</fullName>
    </submittedName>
</protein>
<keyword evidence="2" id="KW-1185">Reference proteome</keyword>
<organism evidence="1 2">
    <name type="scientific">Caerostris darwini</name>
    <dbReference type="NCBI Taxonomy" id="1538125"/>
    <lineage>
        <taxon>Eukaryota</taxon>
        <taxon>Metazoa</taxon>
        <taxon>Ecdysozoa</taxon>
        <taxon>Arthropoda</taxon>
        <taxon>Chelicerata</taxon>
        <taxon>Arachnida</taxon>
        <taxon>Araneae</taxon>
        <taxon>Araneomorphae</taxon>
        <taxon>Entelegynae</taxon>
        <taxon>Araneoidea</taxon>
        <taxon>Araneidae</taxon>
        <taxon>Caerostris</taxon>
    </lineage>
</organism>
<dbReference type="EMBL" id="BPLQ01006342">
    <property type="protein sequence ID" value="GIY21764.1"/>
    <property type="molecule type" value="Genomic_DNA"/>
</dbReference>
<proteinExistence type="predicted"/>
<comment type="caution">
    <text evidence="1">The sequence shown here is derived from an EMBL/GenBank/DDBJ whole genome shotgun (WGS) entry which is preliminary data.</text>
</comment>
<gene>
    <name evidence="1" type="ORF">CDAR_291451</name>
</gene>
<dbReference type="Proteomes" id="UP001054837">
    <property type="component" value="Unassembled WGS sequence"/>
</dbReference>
<evidence type="ECO:0000313" key="1">
    <source>
        <dbReference type="EMBL" id="GIY21764.1"/>
    </source>
</evidence>
<accession>A0AAV4RL58</accession>
<reference evidence="1 2" key="1">
    <citation type="submission" date="2021-06" db="EMBL/GenBank/DDBJ databases">
        <title>Caerostris darwini draft genome.</title>
        <authorList>
            <person name="Kono N."/>
            <person name="Arakawa K."/>
        </authorList>
    </citation>
    <scope>NUCLEOTIDE SEQUENCE [LARGE SCALE GENOMIC DNA]</scope>
</reference>
<dbReference type="AlphaFoldDB" id="A0AAV4RL58"/>
<name>A0AAV4RL58_9ARAC</name>
<sequence length="103" mass="11919">MGVMVKGDGILWAADKPPEFLIQVLQKSSDSRRMEDHLLDGSERWAWKPFRPMCQHELEAKTNLSKIRLHLQVVSEGASVKWIDCNDLSLLHLGRSQIMWIHK</sequence>
<evidence type="ECO:0000313" key="2">
    <source>
        <dbReference type="Proteomes" id="UP001054837"/>
    </source>
</evidence>